<dbReference type="InterPro" id="IPR006612">
    <property type="entry name" value="THAP_Znf"/>
</dbReference>
<dbReference type="PANTHER" id="PTHR23080:SF133">
    <property type="entry name" value="SI:CH211-262I1.5-RELATED"/>
    <property type="match status" value="1"/>
</dbReference>
<keyword evidence="2" id="KW-0479">Metal-binding</keyword>
<comment type="cofactor">
    <cofactor evidence="1">
        <name>a divalent metal cation</name>
        <dbReference type="ChEBI" id="CHEBI:60240"/>
    </cofactor>
</comment>
<dbReference type="GO" id="GO:0003677">
    <property type="term" value="F:DNA binding"/>
    <property type="evidence" value="ECO:0007669"/>
    <property type="project" value="UniProtKB-UniRule"/>
</dbReference>
<proteinExistence type="predicted"/>
<sequence length="441" mass="50456">MSKLQKRNDRVKLQRAEGGNTHHYCVPLCAAGGRFNKTISFHSFPKEPELRAQWLIKIRRDRFGVTASSRVCSRHFETGEIFLSSSGKQCLQPKVVPSLFHWNDYTKKSERPGDGNTYIPVVGYAESDPASIPMIEDHDYAASSLIVVDRIKYEFMSREIEELRQQLESYHLTQGFGLQRFATSPDDIRYYTRFPSYEHLMAFWNLIEEKLLPIDELFLFLTYLATGCRQRELCHKFNIHRATVSRILVSWSNFLYTLLGSVSIWMAPDRVSANCPTDFSGPYKNTQIILDCTEMRCQTPSSLLPQSEVFSAYKSHCTFKVLIGMSPHGALTFVSALFEGSISDKEIFRHSGISSLLTPEMDVMVDKGFLIDELVPGKVHRPAFLSNPFHVERLIRRVKENKLFDTVIPLSISGSINQMFTVACLLTNYQHGPLVNEWVLE</sequence>
<dbReference type="PROSITE" id="PS50950">
    <property type="entry name" value="ZF_THAP"/>
    <property type="match status" value="1"/>
</dbReference>
<keyword evidence="3 6" id="KW-0863">Zinc-finger</keyword>
<dbReference type="PANTHER" id="PTHR23080">
    <property type="entry name" value="THAP DOMAIN PROTEIN"/>
    <property type="match status" value="1"/>
</dbReference>
<protein>
    <recommendedName>
        <fullName evidence="7">THAP-type domain-containing protein</fullName>
    </recommendedName>
</protein>
<dbReference type="Pfam" id="PF13359">
    <property type="entry name" value="DDE_Tnp_4"/>
    <property type="match status" value="1"/>
</dbReference>
<reference evidence="8" key="2">
    <citation type="submission" date="2025-08" db="UniProtKB">
        <authorList>
            <consortium name="Ensembl"/>
        </authorList>
    </citation>
    <scope>IDENTIFICATION</scope>
</reference>
<dbReference type="InterPro" id="IPR027806">
    <property type="entry name" value="HARBI1_dom"/>
</dbReference>
<dbReference type="InterPro" id="IPR038441">
    <property type="entry name" value="THAP_Znf_sf"/>
</dbReference>
<reference evidence="8" key="3">
    <citation type="submission" date="2025-09" db="UniProtKB">
        <authorList>
            <consortium name="Ensembl"/>
        </authorList>
    </citation>
    <scope>IDENTIFICATION</scope>
</reference>
<dbReference type="SMART" id="SM00692">
    <property type="entry name" value="DM3"/>
    <property type="match status" value="1"/>
</dbReference>
<dbReference type="SUPFAM" id="SSF57716">
    <property type="entry name" value="Glucocorticoid receptor-like (DNA-binding domain)"/>
    <property type="match status" value="1"/>
</dbReference>
<feature type="domain" description="THAP-type" evidence="7">
    <location>
        <begin position="21"/>
        <end position="100"/>
    </location>
</feature>
<dbReference type="Ensembl" id="ENSNFUT00015038957.1">
    <property type="protein sequence ID" value="ENSNFUP00015037310.1"/>
    <property type="gene ID" value="ENSNFUG00015018046.1"/>
</dbReference>
<evidence type="ECO:0000313" key="8">
    <source>
        <dbReference type="Ensembl" id="ENSNFUP00015037310.1"/>
    </source>
</evidence>
<dbReference type="Gene3D" id="6.20.210.20">
    <property type="entry name" value="THAP domain"/>
    <property type="match status" value="1"/>
</dbReference>
<evidence type="ECO:0000256" key="6">
    <source>
        <dbReference type="PROSITE-ProRule" id="PRU00309"/>
    </source>
</evidence>
<evidence type="ECO:0000256" key="4">
    <source>
        <dbReference type="ARBA" id="ARBA00022833"/>
    </source>
</evidence>
<keyword evidence="4" id="KW-0862">Zinc</keyword>
<evidence type="ECO:0000256" key="3">
    <source>
        <dbReference type="ARBA" id="ARBA00022771"/>
    </source>
</evidence>
<evidence type="ECO:0000313" key="9">
    <source>
        <dbReference type="Proteomes" id="UP000694548"/>
    </source>
</evidence>
<evidence type="ECO:0000256" key="2">
    <source>
        <dbReference type="ARBA" id="ARBA00022723"/>
    </source>
</evidence>
<keyword evidence="5 6" id="KW-0238">DNA-binding</keyword>
<name>A0A8C6VRU2_NOTFU</name>
<dbReference type="SMART" id="SM00980">
    <property type="entry name" value="THAP"/>
    <property type="match status" value="1"/>
</dbReference>
<keyword evidence="9" id="KW-1185">Reference proteome</keyword>
<accession>A0A8C6VRU2</accession>
<evidence type="ECO:0000256" key="5">
    <source>
        <dbReference type="ARBA" id="ARBA00023125"/>
    </source>
</evidence>
<dbReference type="Proteomes" id="UP000694548">
    <property type="component" value="Chromosome sgr13"/>
</dbReference>
<dbReference type="GO" id="GO:0008270">
    <property type="term" value="F:zinc ion binding"/>
    <property type="evidence" value="ECO:0007669"/>
    <property type="project" value="UniProtKB-KW"/>
</dbReference>
<evidence type="ECO:0000256" key="1">
    <source>
        <dbReference type="ARBA" id="ARBA00001968"/>
    </source>
</evidence>
<dbReference type="GeneTree" id="ENSGT00940000164656"/>
<dbReference type="Pfam" id="PF13613">
    <property type="entry name" value="HTH_Tnp_4"/>
    <property type="match status" value="1"/>
</dbReference>
<dbReference type="AlphaFoldDB" id="A0A8C6VRU2"/>
<dbReference type="Pfam" id="PF05485">
    <property type="entry name" value="THAP"/>
    <property type="match status" value="1"/>
</dbReference>
<organism evidence="8 9">
    <name type="scientific">Nothobranchius furzeri</name>
    <name type="common">Turquoise killifish</name>
    <dbReference type="NCBI Taxonomy" id="105023"/>
    <lineage>
        <taxon>Eukaryota</taxon>
        <taxon>Metazoa</taxon>
        <taxon>Chordata</taxon>
        <taxon>Craniata</taxon>
        <taxon>Vertebrata</taxon>
        <taxon>Euteleostomi</taxon>
        <taxon>Actinopterygii</taxon>
        <taxon>Neopterygii</taxon>
        <taxon>Teleostei</taxon>
        <taxon>Neoteleostei</taxon>
        <taxon>Acanthomorphata</taxon>
        <taxon>Ovalentaria</taxon>
        <taxon>Atherinomorphae</taxon>
        <taxon>Cyprinodontiformes</taxon>
        <taxon>Nothobranchiidae</taxon>
        <taxon>Nothobranchius</taxon>
    </lineage>
</organism>
<dbReference type="InterPro" id="IPR027805">
    <property type="entry name" value="Transposase_HTH_dom"/>
</dbReference>
<evidence type="ECO:0000259" key="7">
    <source>
        <dbReference type="PROSITE" id="PS50950"/>
    </source>
</evidence>
<reference evidence="8" key="1">
    <citation type="submission" date="2014-08" db="EMBL/GenBank/DDBJ databases">
        <authorList>
            <person name="Senf B."/>
            <person name="Petzold A."/>
            <person name="Downie B.R."/>
            <person name="Koch P."/>
            <person name="Platzer M."/>
        </authorList>
    </citation>
    <scope>NUCLEOTIDE SEQUENCE [LARGE SCALE GENOMIC DNA]</scope>
    <source>
        <strain evidence="8">GRZ</strain>
    </source>
</reference>